<gene>
    <name evidence="8" type="ORF">KN815_16065</name>
</gene>
<keyword evidence="5" id="KW-0472">Membrane</keyword>
<evidence type="ECO:0000256" key="2">
    <source>
        <dbReference type="ARBA" id="ARBA00022475"/>
    </source>
</evidence>
<keyword evidence="3" id="KW-0812">Transmembrane</keyword>
<dbReference type="RefSeq" id="WP_216342605.1">
    <property type="nucleotide sequence ID" value="NZ_JAHLEM010000162.1"/>
</dbReference>
<evidence type="ECO:0000256" key="1">
    <source>
        <dbReference type="ARBA" id="ARBA00004651"/>
    </source>
</evidence>
<dbReference type="PANTHER" id="PTHR37937">
    <property type="entry name" value="CONJUGATIVE TRANSFER: DNA TRANSPORT"/>
    <property type="match status" value="1"/>
</dbReference>
<reference evidence="8 9" key="1">
    <citation type="submission" date="2021-06" db="EMBL/GenBank/DDBJ databases">
        <authorList>
            <person name="Pan X."/>
        </authorList>
    </citation>
    <scope>NUCLEOTIDE SEQUENCE [LARGE SCALE GENOMIC DNA]</scope>
    <source>
        <strain evidence="8 9">4503</strain>
    </source>
</reference>
<protein>
    <submittedName>
        <fullName evidence="8">TraM recognition domain-containing protein</fullName>
    </submittedName>
</protein>
<dbReference type="Pfam" id="PF12696">
    <property type="entry name" value="TraG-D_C"/>
    <property type="match status" value="1"/>
</dbReference>
<feature type="domain" description="TraD/TraG TraM recognition site" evidence="7">
    <location>
        <begin position="393"/>
        <end position="508"/>
    </location>
</feature>
<evidence type="ECO:0000313" key="8">
    <source>
        <dbReference type="EMBL" id="MBU3865537.1"/>
    </source>
</evidence>
<sequence length="565" mass="61424">MSRIAQTTDTAADAVSRGVEVLSAAPVPDGGTGDPPIIEFLNSANDFMYGSGGIAVGAAAVATAVGSAWLWNMYAPRPGFASKAEIRKEMSARHARKMVEQTRPSLVGRAKRVPTTDYAVPLGRLRSGGTPVGIWGTPEQNYLILAPSRQGKSIILNSMIYRWAGAVVHTSSKVVDHLATKALRDLVGPVNVWDPLGLSGEQPVNTFRWDPIRNCENREVAIQRAAYLLYGARANPSAGVDEFFKSTACEVLARFMHAAALGHKTMMDVYGWSQNRADGTAANILKMAGAGDWADLLVQRQTVVQGTGDGIFTTLSNALAWMANPKVAATVLPGPGEHFDAEAFLLNRGTLYMIGSDKPGSVVAPLFVMFADYLRACAIDLGNKNGSGRMDPPVLWALDEIANIIPLPVDKWMPDSGGRGITLVIVIQSRAQLYDVWGEQRGRVIWDDANVRLFLRGIGDRSVREDISAMCGTYEKKRKTTTTRDGTSSYSETPEQVSTMRQDKIFKLGKRESLVIFAGCSPVITHVKPLWKRRDVKKLTRQAKLPGQRTRSSSRLPISLVKGGR</sequence>
<keyword evidence="2" id="KW-1003">Cell membrane</keyword>
<evidence type="ECO:0000256" key="3">
    <source>
        <dbReference type="ARBA" id="ARBA00022692"/>
    </source>
</evidence>
<proteinExistence type="predicted"/>
<evidence type="ECO:0000259" key="7">
    <source>
        <dbReference type="Pfam" id="PF12696"/>
    </source>
</evidence>
<evidence type="ECO:0000256" key="5">
    <source>
        <dbReference type="ARBA" id="ARBA00023136"/>
    </source>
</evidence>
<feature type="region of interest" description="Disordered" evidence="6">
    <location>
        <begin position="543"/>
        <end position="565"/>
    </location>
</feature>
<dbReference type="InterPro" id="IPR032689">
    <property type="entry name" value="TraG-D_C"/>
</dbReference>
<comment type="caution">
    <text evidence="8">The sequence shown here is derived from an EMBL/GenBank/DDBJ whole genome shotgun (WGS) entry which is preliminary data.</text>
</comment>
<evidence type="ECO:0000256" key="4">
    <source>
        <dbReference type="ARBA" id="ARBA00022989"/>
    </source>
</evidence>
<dbReference type="CDD" id="cd01127">
    <property type="entry name" value="TrwB_TraG_TraD_VirD4"/>
    <property type="match status" value="1"/>
</dbReference>
<evidence type="ECO:0000313" key="9">
    <source>
        <dbReference type="Proteomes" id="UP000720508"/>
    </source>
</evidence>
<keyword evidence="4" id="KW-1133">Transmembrane helix</keyword>
<dbReference type="InterPro" id="IPR051539">
    <property type="entry name" value="T4SS-coupling_protein"/>
</dbReference>
<accession>A0ABS6CF29</accession>
<comment type="subcellular location">
    <subcellularLocation>
        <location evidence="1">Cell membrane</location>
        <topology evidence="1">Multi-pass membrane protein</topology>
    </subcellularLocation>
</comment>
<name>A0ABS6CF29_9ACTN</name>
<evidence type="ECO:0000256" key="6">
    <source>
        <dbReference type="SAM" id="MobiDB-lite"/>
    </source>
</evidence>
<keyword evidence="9" id="KW-1185">Reference proteome</keyword>
<dbReference type="EMBL" id="JAHLEM010000162">
    <property type="protein sequence ID" value="MBU3865537.1"/>
    <property type="molecule type" value="Genomic_DNA"/>
</dbReference>
<dbReference type="Proteomes" id="UP000720508">
    <property type="component" value="Unassembled WGS sequence"/>
</dbReference>
<dbReference type="PANTHER" id="PTHR37937:SF1">
    <property type="entry name" value="CONJUGATIVE TRANSFER: DNA TRANSPORT"/>
    <property type="match status" value="1"/>
</dbReference>
<organism evidence="8 9">
    <name type="scientific">Streptomyces niphimycinicus</name>
    <dbReference type="NCBI Taxonomy" id="2842201"/>
    <lineage>
        <taxon>Bacteria</taxon>
        <taxon>Bacillati</taxon>
        <taxon>Actinomycetota</taxon>
        <taxon>Actinomycetes</taxon>
        <taxon>Kitasatosporales</taxon>
        <taxon>Streptomycetaceae</taxon>
        <taxon>Streptomyces</taxon>
    </lineage>
</organism>